<sequence>MKAKIEWYQEVLELEPSSKVFFPLARLLAENGQPADAVKTLRTGLERHPEFFEARLLLIELLHTLGQNLDRDTEVYSLSRVLSSYPRFWDAWSACTASGKGGRDVSVALRFIAASESSPGLSFASVMEAGLSSLTGLPATAAQTVRAEDSPRRKEPVADEPADSGAMADETPSASPFVSLDDTALRTLIGDRGASDDGLPGEGASDSIPSPGLLQAEAEEEDEPFSLRTRSMAEVLAEQGDTQGALDIYQELLASADSPESRAAIQLRIDELRSGATSTVVADEAPAAVEEAPLQGKHKLLHMLEMLAERLETRAHS</sequence>
<feature type="compositionally biased region" description="Basic and acidic residues" evidence="1">
    <location>
        <begin position="146"/>
        <end position="157"/>
    </location>
</feature>
<dbReference type="RefSeq" id="WP_011792193.1">
    <property type="nucleotide sequence ID" value="NC_008751.1"/>
</dbReference>
<dbReference type="SUPFAM" id="SSF48452">
    <property type="entry name" value="TPR-like"/>
    <property type="match status" value="1"/>
</dbReference>
<dbReference type="Gene3D" id="1.25.40.10">
    <property type="entry name" value="Tetratricopeptide repeat domain"/>
    <property type="match status" value="1"/>
</dbReference>
<dbReference type="AlphaFoldDB" id="A0A0H3A8F1"/>
<evidence type="ECO:0000256" key="1">
    <source>
        <dbReference type="SAM" id="MobiDB-lite"/>
    </source>
</evidence>
<evidence type="ECO:0000313" key="3">
    <source>
        <dbReference type="Proteomes" id="UP000009173"/>
    </source>
</evidence>
<dbReference type="HOGENOM" id="CLU_059715_0_0_7"/>
<dbReference type="Pfam" id="PF13432">
    <property type="entry name" value="TPR_16"/>
    <property type="match status" value="1"/>
</dbReference>
<dbReference type="Proteomes" id="UP000009173">
    <property type="component" value="Chromosome"/>
</dbReference>
<dbReference type="KEGG" id="dvl:Dvul_1319"/>
<evidence type="ECO:0008006" key="4">
    <source>
        <dbReference type="Google" id="ProtNLM"/>
    </source>
</evidence>
<dbReference type="EMBL" id="CP000527">
    <property type="protein sequence ID" value="ABM28337.1"/>
    <property type="molecule type" value="Genomic_DNA"/>
</dbReference>
<dbReference type="InterPro" id="IPR011990">
    <property type="entry name" value="TPR-like_helical_dom_sf"/>
</dbReference>
<accession>A0A0H3A8F1</accession>
<feature type="region of interest" description="Disordered" evidence="1">
    <location>
        <begin position="142"/>
        <end position="211"/>
    </location>
</feature>
<reference evidence="3" key="1">
    <citation type="journal article" date="2009" name="Environ. Microbiol.">
        <title>Contribution of mobile genetic elements to Desulfovibrio vulgaris genome plasticity.</title>
        <authorList>
            <person name="Walker C.B."/>
            <person name="Stolyar S."/>
            <person name="Chivian D."/>
            <person name="Pinel N."/>
            <person name="Gabster J.A."/>
            <person name="Dehal P.S."/>
            <person name="He Z."/>
            <person name="Yang Z.K."/>
            <person name="Yen H.C."/>
            <person name="Zhou J."/>
            <person name="Wall J.D."/>
            <person name="Hazen T.C."/>
            <person name="Arkin A.P."/>
            <person name="Stahl D.A."/>
        </authorList>
    </citation>
    <scope>NUCLEOTIDE SEQUENCE [LARGE SCALE GENOMIC DNA]</scope>
    <source>
        <strain evidence="3">DP4</strain>
    </source>
</reference>
<gene>
    <name evidence="2" type="ordered locus">Dvul_1319</name>
</gene>
<organism evidence="2 3">
    <name type="scientific">Nitratidesulfovibrio vulgaris (strain DP4)</name>
    <name type="common">Desulfovibrio vulgaris</name>
    <dbReference type="NCBI Taxonomy" id="391774"/>
    <lineage>
        <taxon>Bacteria</taxon>
        <taxon>Pseudomonadati</taxon>
        <taxon>Thermodesulfobacteriota</taxon>
        <taxon>Desulfovibrionia</taxon>
        <taxon>Desulfovibrionales</taxon>
        <taxon>Desulfovibrionaceae</taxon>
        <taxon>Nitratidesulfovibrio</taxon>
    </lineage>
</organism>
<proteinExistence type="predicted"/>
<evidence type="ECO:0000313" key="2">
    <source>
        <dbReference type="EMBL" id="ABM28337.1"/>
    </source>
</evidence>
<protein>
    <recommendedName>
        <fullName evidence="4">Tetratricopeptide repeat protein</fullName>
    </recommendedName>
</protein>
<name>A0A0H3A8F1_NITV4</name>